<dbReference type="InterPro" id="IPR001763">
    <property type="entry name" value="Rhodanese-like_dom"/>
</dbReference>
<dbReference type="Pfam" id="PF00581">
    <property type="entry name" value="Rhodanese"/>
    <property type="match status" value="2"/>
</dbReference>
<dbReference type="EMBL" id="QUSX01000001">
    <property type="protein sequence ID" value="RRQ49741.1"/>
    <property type="molecule type" value="Genomic_DNA"/>
</dbReference>
<dbReference type="OrthoDB" id="9770030at2"/>
<dbReference type="CDD" id="cd01449">
    <property type="entry name" value="TST_Repeat_2"/>
    <property type="match status" value="1"/>
</dbReference>
<dbReference type="PROSITE" id="PS50206">
    <property type="entry name" value="RHODANESE_3"/>
    <property type="match status" value="2"/>
</dbReference>
<dbReference type="Gene3D" id="3.40.250.10">
    <property type="entry name" value="Rhodanese-like domain"/>
    <property type="match status" value="2"/>
</dbReference>
<comment type="caution">
    <text evidence="4">The sequence shown here is derived from an EMBL/GenBank/DDBJ whole genome shotgun (WGS) entry which is preliminary data.</text>
</comment>
<keyword evidence="1" id="KW-0808">Transferase</keyword>
<evidence type="ECO:0000256" key="2">
    <source>
        <dbReference type="ARBA" id="ARBA00022737"/>
    </source>
</evidence>
<evidence type="ECO:0000259" key="3">
    <source>
        <dbReference type="PROSITE" id="PS50206"/>
    </source>
</evidence>
<sequence>MKTLVSATWLHQHIEKPNLVILDASSATNGQTIPKARFLDLDHAFVDTSSPFPNTVPNPEQFELACQNLGIDKDSEIVVFDNKGIYTSPRVWWLFQLMGHSSISVLDGGLPAWIENGFETVTEHFKPTKKGNFKSDYQKDMVITFEQIKANIGQQKFVVVDARSAGRFNGTAPEPRKHLKSGSIPNSVNLPFENVLENGKFKSAEDIKNLFQSIFKEPQEMVFSCGSGITASIILLASVIGYEKSLKLYDGSWTEWAELNQLTTDNK</sequence>
<dbReference type="InterPro" id="IPR045078">
    <property type="entry name" value="TST/MPST-like"/>
</dbReference>
<dbReference type="Proteomes" id="UP000286990">
    <property type="component" value="Unassembled WGS sequence"/>
</dbReference>
<organism evidence="4 5">
    <name type="scientific">Maribacter algicola</name>
    <dbReference type="NCBI Taxonomy" id="2498892"/>
    <lineage>
        <taxon>Bacteria</taxon>
        <taxon>Pseudomonadati</taxon>
        <taxon>Bacteroidota</taxon>
        <taxon>Flavobacteriia</taxon>
        <taxon>Flavobacteriales</taxon>
        <taxon>Flavobacteriaceae</taxon>
        <taxon>Maribacter</taxon>
    </lineage>
</organism>
<name>A0A3R8R185_9FLAO</name>
<reference evidence="5" key="2">
    <citation type="submission" date="2018-12" db="EMBL/GenBank/DDBJ databases">
        <title>Maribacter lutimaris sp. nov., isolated from marine sediment.</title>
        <authorList>
            <person name="Kim K.K."/>
        </authorList>
    </citation>
    <scope>NUCLEOTIDE SEQUENCE [LARGE SCALE GENOMIC DNA]</scope>
    <source>
        <strain evidence="5">PoM-212</strain>
    </source>
</reference>
<evidence type="ECO:0000313" key="5">
    <source>
        <dbReference type="Proteomes" id="UP000286990"/>
    </source>
</evidence>
<dbReference type="PANTHER" id="PTHR11364">
    <property type="entry name" value="THIOSULFATE SULFERTANSFERASE"/>
    <property type="match status" value="1"/>
</dbReference>
<dbReference type="SUPFAM" id="SSF52821">
    <property type="entry name" value="Rhodanese/Cell cycle control phosphatase"/>
    <property type="match status" value="2"/>
</dbReference>
<dbReference type="FunFam" id="3.40.250.10:FF:000001">
    <property type="entry name" value="Sulfurtransferase"/>
    <property type="match status" value="1"/>
</dbReference>
<reference evidence="5" key="1">
    <citation type="submission" date="2018-08" db="EMBL/GenBank/DDBJ databases">
        <authorList>
            <person name="Khan S.A."/>
            <person name="J S.E."/>
        </authorList>
    </citation>
    <scope>NUCLEOTIDE SEQUENCE [LARGE SCALE GENOMIC DNA]</scope>
    <source>
        <strain evidence="5">PoM-212</strain>
    </source>
</reference>
<dbReference type="InterPro" id="IPR036873">
    <property type="entry name" value="Rhodanese-like_dom_sf"/>
</dbReference>
<keyword evidence="2" id="KW-0677">Repeat</keyword>
<dbReference type="SMART" id="SM00450">
    <property type="entry name" value="RHOD"/>
    <property type="match status" value="2"/>
</dbReference>
<feature type="domain" description="Rhodanese" evidence="3">
    <location>
        <begin position="15"/>
        <end position="122"/>
    </location>
</feature>
<feature type="domain" description="Rhodanese" evidence="3">
    <location>
        <begin position="153"/>
        <end position="265"/>
    </location>
</feature>
<dbReference type="RefSeq" id="WP_125221559.1">
    <property type="nucleotide sequence ID" value="NZ_QUSX01000001.1"/>
</dbReference>
<accession>A0A3R8R185</accession>
<dbReference type="GO" id="GO:0004792">
    <property type="term" value="F:thiosulfate-cyanide sulfurtransferase activity"/>
    <property type="evidence" value="ECO:0007669"/>
    <property type="project" value="TreeGrafter"/>
</dbReference>
<evidence type="ECO:0000256" key="1">
    <source>
        <dbReference type="ARBA" id="ARBA00022679"/>
    </source>
</evidence>
<proteinExistence type="predicted"/>
<dbReference type="AlphaFoldDB" id="A0A3R8R185"/>
<evidence type="ECO:0000313" key="4">
    <source>
        <dbReference type="EMBL" id="RRQ49741.1"/>
    </source>
</evidence>
<dbReference type="CDD" id="cd01448">
    <property type="entry name" value="TST_Repeat_1"/>
    <property type="match status" value="1"/>
</dbReference>
<gene>
    <name evidence="4" type="ORF">DZC72_03890</name>
</gene>
<protein>
    <submittedName>
        <fullName evidence="4">Sulfurtransferase</fullName>
    </submittedName>
</protein>
<keyword evidence="5" id="KW-1185">Reference proteome</keyword>
<dbReference type="PANTHER" id="PTHR11364:SF27">
    <property type="entry name" value="SULFURTRANSFERASE"/>
    <property type="match status" value="1"/>
</dbReference>